<dbReference type="PANTHER" id="PTHR30204:SF69">
    <property type="entry name" value="MERR-FAMILY TRANSCRIPTIONAL REGULATOR"/>
    <property type="match status" value="1"/>
</dbReference>
<dbReference type="InterPro" id="IPR009061">
    <property type="entry name" value="DNA-bd_dom_put_sf"/>
</dbReference>
<dbReference type="Gene3D" id="1.10.1660.10">
    <property type="match status" value="1"/>
</dbReference>
<evidence type="ECO:0000259" key="5">
    <source>
        <dbReference type="PROSITE" id="PS50937"/>
    </source>
</evidence>
<protein>
    <submittedName>
        <fullName evidence="6">MerR family transcriptional regulator</fullName>
    </submittedName>
</protein>
<keyword evidence="1" id="KW-0678">Repressor</keyword>
<organism evidence="6 7">
    <name type="scientific">Terrilactibacillus laevilacticus</name>
    <dbReference type="NCBI Taxonomy" id="1380157"/>
    <lineage>
        <taxon>Bacteria</taxon>
        <taxon>Bacillati</taxon>
        <taxon>Bacillota</taxon>
        <taxon>Bacilli</taxon>
        <taxon>Bacillales</taxon>
        <taxon>Bacillaceae</taxon>
        <taxon>Terrilactibacillus</taxon>
    </lineage>
</organism>
<keyword evidence="3" id="KW-0238">DNA-binding</keyword>
<proteinExistence type="predicted"/>
<dbReference type="InterPro" id="IPR000551">
    <property type="entry name" value="MerR-type_HTH_dom"/>
</dbReference>
<dbReference type="PROSITE" id="PS00552">
    <property type="entry name" value="HTH_MERR_1"/>
    <property type="match status" value="1"/>
</dbReference>
<dbReference type="PRINTS" id="PR00040">
    <property type="entry name" value="HTHMERR"/>
</dbReference>
<evidence type="ECO:0000256" key="1">
    <source>
        <dbReference type="ARBA" id="ARBA00022491"/>
    </source>
</evidence>
<evidence type="ECO:0000256" key="4">
    <source>
        <dbReference type="ARBA" id="ARBA00023163"/>
    </source>
</evidence>
<keyword evidence="4" id="KW-0804">Transcription</keyword>
<dbReference type="SUPFAM" id="SSF46955">
    <property type="entry name" value="Putative DNA-binding domain"/>
    <property type="match status" value="1"/>
</dbReference>
<reference evidence="7" key="1">
    <citation type="journal article" date="2019" name="Int. J. Syst. Evol. Microbiol.">
        <title>The Global Catalogue of Microorganisms (GCM) 10K type strain sequencing project: providing services to taxonomists for standard genome sequencing and annotation.</title>
        <authorList>
            <consortium name="The Broad Institute Genomics Platform"/>
            <consortium name="The Broad Institute Genome Sequencing Center for Infectious Disease"/>
            <person name="Wu L."/>
            <person name="Ma J."/>
        </authorList>
    </citation>
    <scope>NUCLEOTIDE SEQUENCE [LARGE SCALE GENOMIC DNA]</scope>
    <source>
        <strain evidence="7">TISTR 2241</strain>
    </source>
</reference>
<feature type="domain" description="HTH merR-type" evidence="5">
    <location>
        <begin position="11"/>
        <end position="79"/>
    </location>
</feature>
<gene>
    <name evidence="6" type="ORF">ACFSTF_11125</name>
</gene>
<evidence type="ECO:0000313" key="6">
    <source>
        <dbReference type="EMBL" id="MFD2617858.1"/>
    </source>
</evidence>
<name>A0ABW5PSJ5_9BACI</name>
<keyword evidence="7" id="KW-1185">Reference proteome</keyword>
<dbReference type="PANTHER" id="PTHR30204">
    <property type="entry name" value="REDOX-CYCLING DRUG-SENSING TRANSCRIPTIONAL ACTIVATOR SOXR"/>
    <property type="match status" value="1"/>
</dbReference>
<dbReference type="InterPro" id="IPR047057">
    <property type="entry name" value="MerR_fam"/>
</dbReference>
<dbReference type="CDD" id="cd01109">
    <property type="entry name" value="HTH_YyaN"/>
    <property type="match status" value="1"/>
</dbReference>
<keyword evidence="2" id="KW-0805">Transcription regulation</keyword>
<evidence type="ECO:0000256" key="2">
    <source>
        <dbReference type="ARBA" id="ARBA00023015"/>
    </source>
</evidence>
<accession>A0ABW5PSJ5</accession>
<dbReference type="Proteomes" id="UP001597458">
    <property type="component" value="Unassembled WGS sequence"/>
</dbReference>
<sequence>MSTIKWSDKMSYSIGTFAEIVNLSIDTLRYYEKEGLIIPERDEHNRRTYTEKDREWIAFILRLKETAMPIKKIKEYARLRYEGDSTMKERRAMLEQHRLFIIEEKKKLEENLKHLDKKILTYHAMIDKYEKSKS</sequence>
<dbReference type="Pfam" id="PF13411">
    <property type="entry name" value="MerR_1"/>
    <property type="match status" value="1"/>
</dbReference>
<dbReference type="PROSITE" id="PS50937">
    <property type="entry name" value="HTH_MERR_2"/>
    <property type="match status" value="1"/>
</dbReference>
<dbReference type="RefSeq" id="WP_246092700.1">
    <property type="nucleotide sequence ID" value="NZ_JBHUMR010000014.1"/>
</dbReference>
<comment type="caution">
    <text evidence="6">The sequence shown here is derived from an EMBL/GenBank/DDBJ whole genome shotgun (WGS) entry which is preliminary data.</text>
</comment>
<evidence type="ECO:0000256" key="3">
    <source>
        <dbReference type="ARBA" id="ARBA00023125"/>
    </source>
</evidence>
<evidence type="ECO:0000313" key="7">
    <source>
        <dbReference type="Proteomes" id="UP001597458"/>
    </source>
</evidence>
<dbReference type="SMART" id="SM00422">
    <property type="entry name" value="HTH_MERR"/>
    <property type="match status" value="1"/>
</dbReference>
<dbReference type="EMBL" id="JBHUMR010000014">
    <property type="protein sequence ID" value="MFD2617858.1"/>
    <property type="molecule type" value="Genomic_DNA"/>
</dbReference>